<dbReference type="GO" id="GO:0033539">
    <property type="term" value="P:fatty acid beta-oxidation using acyl-CoA dehydrogenase"/>
    <property type="evidence" value="ECO:0007669"/>
    <property type="project" value="TreeGrafter"/>
</dbReference>
<evidence type="ECO:0000259" key="8">
    <source>
        <dbReference type="Pfam" id="PF00441"/>
    </source>
</evidence>
<evidence type="ECO:0000256" key="6">
    <source>
        <dbReference type="ARBA" id="ARBA00023002"/>
    </source>
</evidence>
<dbReference type="RefSeq" id="WP_120194024.1">
    <property type="nucleotide sequence ID" value="NZ_RAPK01000011.1"/>
</dbReference>
<dbReference type="EMBL" id="RAPK01000011">
    <property type="protein sequence ID" value="RKD69451.1"/>
    <property type="molecule type" value="Genomic_DNA"/>
</dbReference>
<feature type="domain" description="Acyl-CoA dehydrogenase/oxidase N-terminal" evidence="10">
    <location>
        <begin position="9"/>
        <end position="130"/>
    </location>
</feature>
<dbReference type="InterPro" id="IPR013786">
    <property type="entry name" value="AcylCoA_DH/ox_N"/>
</dbReference>
<accession>A0A419UWE8</accession>
<dbReference type="Gene3D" id="1.20.140.10">
    <property type="entry name" value="Butyryl-CoA Dehydrogenase, subunit A, domain 3"/>
    <property type="match status" value="1"/>
</dbReference>
<dbReference type="Proteomes" id="UP000285120">
    <property type="component" value="Unassembled WGS sequence"/>
</dbReference>
<evidence type="ECO:0000313" key="12">
    <source>
        <dbReference type="Proteomes" id="UP000285120"/>
    </source>
</evidence>
<evidence type="ECO:0000313" key="11">
    <source>
        <dbReference type="EMBL" id="RKD69451.1"/>
    </source>
</evidence>
<reference evidence="11 12" key="1">
    <citation type="submission" date="2018-09" db="EMBL/GenBank/DDBJ databases">
        <title>Genomic Encyclopedia of Archaeal and Bacterial Type Strains, Phase II (KMG-II): from individual species to whole genera.</title>
        <authorList>
            <person name="Goeker M."/>
        </authorList>
    </citation>
    <scope>NUCLEOTIDE SEQUENCE [LARGE SCALE GENOMIC DNA]</scope>
    <source>
        <strain evidence="11 12">DSM 17008</strain>
    </source>
</reference>
<evidence type="ECO:0000256" key="1">
    <source>
        <dbReference type="ARBA" id="ARBA00001974"/>
    </source>
</evidence>
<dbReference type="GO" id="GO:0005737">
    <property type="term" value="C:cytoplasm"/>
    <property type="evidence" value="ECO:0007669"/>
    <property type="project" value="TreeGrafter"/>
</dbReference>
<keyword evidence="6 7" id="KW-0560">Oxidoreductase</keyword>
<name>A0A419UWE8_9BACL</name>
<sequence>MDFSYSPNVRKLQEQLTAFMEEHVYPNESVYEQQLNTMNTRWSAVPPVMEELKKKAKQAGLWNLFLPDREHGAGLTNLEYAPLCEIMGRSLIGPEVFNCSAPDTGNMEVLSKYGSEEQKQQWLVPLLHGEIRSCFTMTEPDTASSDAVNIQARITKKDGNYVLNGTKWWSSGAGDPRCKIAVFMGKTDPEAPRYEQQSMILVPLDTPGITIERTLSVFGYDHAPHGHAEITFSNVQVPEENMIWGEGKGFAIAQGRLGPGRIHHCMRLIGAAERSLEYMCRRVQERETFGKKLSEQGVVAEWIADSRIEIEQARLLTMRAAYMMDTVGNKEAKTDIAMIKVVAPSMALRVIDRAIQAFGGAGVSDDFPLAAQWANARTLRLADGPDEVHRAQIARLELKKHRPKEENK</sequence>
<evidence type="ECO:0000256" key="7">
    <source>
        <dbReference type="RuleBase" id="RU362125"/>
    </source>
</evidence>
<dbReference type="Pfam" id="PF00441">
    <property type="entry name" value="Acyl-CoA_dh_1"/>
    <property type="match status" value="1"/>
</dbReference>
<dbReference type="InterPro" id="IPR009100">
    <property type="entry name" value="AcylCoA_DH/oxidase_NM_dom_sf"/>
</dbReference>
<comment type="subunit">
    <text evidence="3">Homodimer.</text>
</comment>
<comment type="caution">
    <text evidence="11">The sequence shown here is derived from an EMBL/GenBank/DDBJ whole genome shotgun (WGS) entry which is preliminary data.</text>
</comment>
<dbReference type="PANTHER" id="PTHR48083:SF13">
    <property type="entry name" value="ACYL-COA DEHYDROGENASE FAMILY MEMBER 11"/>
    <property type="match status" value="1"/>
</dbReference>
<dbReference type="GO" id="GO:0003995">
    <property type="term" value="F:acyl-CoA dehydrogenase activity"/>
    <property type="evidence" value="ECO:0007669"/>
    <property type="project" value="TreeGrafter"/>
</dbReference>
<feature type="domain" description="Acyl-CoA oxidase/dehydrogenase middle" evidence="9">
    <location>
        <begin position="134"/>
        <end position="235"/>
    </location>
</feature>
<organism evidence="11 12">
    <name type="scientific">Sinobaca qinghaiensis</name>
    <dbReference type="NCBI Taxonomy" id="342944"/>
    <lineage>
        <taxon>Bacteria</taxon>
        <taxon>Bacillati</taxon>
        <taxon>Bacillota</taxon>
        <taxon>Bacilli</taxon>
        <taxon>Bacillales</taxon>
        <taxon>Sporolactobacillaceae</taxon>
        <taxon>Sinobaca</taxon>
    </lineage>
</organism>
<dbReference type="Gene3D" id="2.40.110.10">
    <property type="entry name" value="Butyryl-CoA Dehydrogenase, subunit A, domain 2"/>
    <property type="match status" value="1"/>
</dbReference>
<dbReference type="InterPro" id="IPR036250">
    <property type="entry name" value="AcylCo_DH-like_C"/>
</dbReference>
<dbReference type="GO" id="GO:0050660">
    <property type="term" value="F:flavin adenine dinucleotide binding"/>
    <property type="evidence" value="ECO:0007669"/>
    <property type="project" value="InterPro"/>
</dbReference>
<dbReference type="Pfam" id="PF02770">
    <property type="entry name" value="Acyl-CoA_dh_M"/>
    <property type="match status" value="1"/>
</dbReference>
<keyword evidence="4 7" id="KW-0285">Flavoprotein</keyword>
<evidence type="ECO:0000256" key="3">
    <source>
        <dbReference type="ARBA" id="ARBA00011738"/>
    </source>
</evidence>
<feature type="domain" description="Acyl-CoA dehydrogenase/oxidase C-terminal" evidence="8">
    <location>
        <begin position="247"/>
        <end position="395"/>
    </location>
</feature>
<evidence type="ECO:0000256" key="2">
    <source>
        <dbReference type="ARBA" id="ARBA00009347"/>
    </source>
</evidence>
<evidence type="ECO:0000259" key="10">
    <source>
        <dbReference type="Pfam" id="PF02771"/>
    </source>
</evidence>
<dbReference type="PANTHER" id="PTHR48083">
    <property type="entry name" value="MEDIUM-CHAIN SPECIFIC ACYL-COA DEHYDROGENASE, MITOCHONDRIAL-RELATED"/>
    <property type="match status" value="1"/>
</dbReference>
<dbReference type="SUPFAM" id="SSF56645">
    <property type="entry name" value="Acyl-CoA dehydrogenase NM domain-like"/>
    <property type="match status" value="1"/>
</dbReference>
<dbReference type="InterPro" id="IPR037069">
    <property type="entry name" value="AcylCoA_DH/ox_N_sf"/>
</dbReference>
<evidence type="ECO:0000259" key="9">
    <source>
        <dbReference type="Pfam" id="PF02770"/>
    </source>
</evidence>
<dbReference type="AlphaFoldDB" id="A0A419UWE8"/>
<dbReference type="FunFam" id="1.20.140.10:FF:000018">
    <property type="entry name" value="Acyl-CoA dehydrogenase family member 10"/>
    <property type="match status" value="1"/>
</dbReference>
<evidence type="ECO:0000256" key="5">
    <source>
        <dbReference type="ARBA" id="ARBA00022827"/>
    </source>
</evidence>
<keyword evidence="12" id="KW-1185">Reference proteome</keyword>
<dbReference type="InterPro" id="IPR006091">
    <property type="entry name" value="Acyl-CoA_Oxase/DH_mid-dom"/>
</dbReference>
<proteinExistence type="inferred from homology"/>
<comment type="similarity">
    <text evidence="2 7">Belongs to the acyl-CoA dehydrogenase family.</text>
</comment>
<dbReference type="SUPFAM" id="SSF47203">
    <property type="entry name" value="Acyl-CoA dehydrogenase C-terminal domain-like"/>
    <property type="match status" value="1"/>
</dbReference>
<dbReference type="InterPro" id="IPR009075">
    <property type="entry name" value="AcylCo_DH/oxidase_C"/>
</dbReference>
<dbReference type="Gene3D" id="1.10.540.10">
    <property type="entry name" value="Acyl-CoA dehydrogenase/oxidase, N-terminal domain"/>
    <property type="match status" value="1"/>
</dbReference>
<comment type="cofactor">
    <cofactor evidence="1 7">
        <name>FAD</name>
        <dbReference type="ChEBI" id="CHEBI:57692"/>
    </cofactor>
</comment>
<evidence type="ECO:0000256" key="4">
    <source>
        <dbReference type="ARBA" id="ARBA00022630"/>
    </source>
</evidence>
<keyword evidence="5 7" id="KW-0274">FAD</keyword>
<dbReference type="FunFam" id="2.40.110.10:FF:000002">
    <property type="entry name" value="Acyl-CoA dehydrogenase fadE12"/>
    <property type="match status" value="1"/>
</dbReference>
<protein>
    <submittedName>
        <fullName evidence="11">Alkylation response protein AidB-like acyl-CoA dehydrogenase</fullName>
    </submittedName>
</protein>
<gene>
    <name evidence="11" type="ORF">ATL39_2869</name>
</gene>
<dbReference type="InterPro" id="IPR046373">
    <property type="entry name" value="Acyl-CoA_Oxase/DH_mid-dom_sf"/>
</dbReference>
<dbReference type="Pfam" id="PF02771">
    <property type="entry name" value="Acyl-CoA_dh_N"/>
    <property type="match status" value="1"/>
</dbReference>
<dbReference type="OrthoDB" id="9802447at2"/>
<dbReference type="InterPro" id="IPR050741">
    <property type="entry name" value="Acyl-CoA_dehydrogenase"/>
</dbReference>